<dbReference type="Gene3D" id="1.10.238.10">
    <property type="entry name" value="EF-hand"/>
    <property type="match status" value="10"/>
</dbReference>
<keyword evidence="1" id="KW-0597">Phosphoprotein</keyword>
<dbReference type="Pfam" id="PF13405">
    <property type="entry name" value="EF-hand_6"/>
    <property type="match status" value="1"/>
</dbReference>
<feature type="domain" description="EF-hand" evidence="6">
    <location>
        <begin position="649"/>
        <end position="684"/>
    </location>
</feature>
<dbReference type="Proteomes" id="UP000770717">
    <property type="component" value="Unassembled WGS sequence"/>
</dbReference>
<keyword evidence="8" id="KW-1185">Reference proteome</keyword>
<keyword evidence="3" id="KW-0677">Repeat</keyword>
<feature type="domain" description="EF-hand" evidence="6">
    <location>
        <begin position="1204"/>
        <end position="1239"/>
    </location>
</feature>
<evidence type="ECO:0000256" key="3">
    <source>
        <dbReference type="ARBA" id="ARBA00022737"/>
    </source>
</evidence>
<dbReference type="Pfam" id="PF08976">
    <property type="entry name" value="EF-hand_11"/>
    <property type="match status" value="1"/>
</dbReference>
<keyword evidence="4" id="KW-0106">Calcium</keyword>
<dbReference type="InterPro" id="IPR052603">
    <property type="entry name" value="EFCB6"/>
</dbReference>
<evidence type="ECO:0000256" key="4">
    <source>
        <dbReference type="ARBA" id="ARBA00022837"/>
    </source>
</evidence>
<feature type="domain" description="EF-hand" evidence="6">
    <location>
        <begin position="203"/>
        <end position="238"/>
    </location>
</feature>
<name>A0A8J6FNM0_ELECQ</name>
<accession>A0A8J6FNM0</accession>
<evidence type="ECO:0000256" key="5">
    <source>
        <dbReference type="SAM" id="MobiDB-lite"/>
    </source>
</evidence>
<feature type="domain" description="EF-hand" evidence="6">
    <location>
        <begin position="846"/>
        <end position="881"/>
    </location>
</feature>
<gene>
    <name evidence="7" type="ORF">GDO78_006556</name>
</gene>
<evidence type="ECO:0000256" key="1">
    <source>
        <dbReference type="ARBA" id="ARBA00022553"/>
    </source>
</evidence>
<evidence type="ECO:0000259" key="6">
    <source>
        <dbReference type="PROSITE" id="PS50222"/>
    </source>
</evidence>
<dbReference type="AlphaFoldDB" id="A0A8J6FNM0"/>
<keyword evidence="2" id="KW-0479">Metal-binding</keyword>
<dbReference type="PROSITE" id="PS00018">
    <property type="entry name" value="EF_HAND_1"/>
    <property type="match status" value="2"/>
</dbReference>
<dbReference type="Pfam" id="PF13499">
    <property type="entry name" value="EF-hand_7"/>
    <property type="match status" value="3"/>
</dbReference>
<dbReference type="GO" id="GO:0005509">
    <property type="term" value="F:calcium ion binding"/>
    <property type="evidence" value="ECO:0007669"/>
    <property type="project" value="InterPro"/>
</dbReference>
<dbReference type="InterPro" id="IPR018247">
    <property type="entry name" value="EF_Hand_1_Ca_BS"/>
</dbReference>
<reference evidence="7" key="1">
    <citation type="thesis" date="2020" institute="ProQuest LLC" country="789 East Eisenhower Parkway, Ann Arbor, MI, USA">
        <title>Comparative Genomics and Chromosome Evolution.</title>
        <authorList>
            <person name="Mudd A.B."/>
        </authorList>
    </citation>
    <scope>NUCLEOTIDE SEQUENCE</scope>
    <source>
        <strain evidence="7">HN-11 Male</strain>
        <tissue evidence="7">Kidney and liver</tissue>
    </source>
</reference>
<dbReference type="InterPro" id="IPR011992">
    <property type="entry name" value="EF-hand-dom_pair"/>
</dbReference>
<evidence type="ECO:0000313" key="7">
    <source>
        <dbReference type="EMBL" id="KAG9491248.1"/>
    </source>
</evidence>
<dbReference type="EMBL" id="WNTK01000002">
    <property type="protein sequence ID" value="KAG9491248.1"/>
    <property type="molecule type" value="Genomic_DNA"/>
</dbReference>
<dbReference type="FunFam" id="1.10.238.10:FF:000179">
    <property type="entry name" value="EF-hand calcium-binding domain-containing protein 6"/>
    <property type="match status" value="1"/>
</dbReference>
<feature type="domain" description="EF-hand" evidence="6">
    <location>
        <begin position="239"/>
        <end position="274"/>
    </location>
</feature>
<dbReference type="PANTHER" id="PTHR20875:SF2">
    <property type="entry name" value="EF-HAND CALCIUM-BINDING DOMAIN-CONTAINING PROTEIN 6"/>
    <property type="match status" value="1"/>
</dbReference>
<feature type="domain" description="EF-hand" evidence="6">
    <location>
        <begin position="1093"/>
        <end position="1128"/>
    </location>
</feature>
<organism evidence="7 8">
    <name type="scientific">Eleutherodactylus coqui</name>
    <name type="common">Puerto Rican coqui</name>
    <dbReference type="NCBI Taxonomy" id="57060"/>
    <lineage>
        <taxon>Eukaryota</taxon>
        <taxon>Metazoa</taxon>
        <taxon>Chordata</taxon>
        <taxon>Craniata</taxon>
        <taxon>Vertebrata</taxon>
        <taxon>Euteleostomi</taxon>
        <taxon>Amphibia</taxon>
        <taxon>Batrachia</taxon>
        <taxon>Anura</taxon>
        <taxon>Neobatrachia</taxon>
        <taxon>Hyloidea</taxon>
        <taxon>Eleutherodactylidae</taxon>
        <taxon>Eleutherodactylinae</taxon>
        <taxon>Eleutherodactylus</taxon>
        <taxon>Eleutherodactylus</taxon>
    </lineage>
</organism>
<evidence type="ECO:0000256" key="2">
    <source>
        <dbReference type="ARBA" id="ARBA00022723"/>
    </source>
</evidence>
<dbReference type="PANTHER" id="PTHR20875">
    <property type="entry name" value="EF-HAND CALCIUM-BINDING DOMAIN-CONTAINING PROTEIN 6-RELATED"/>
    <property type="match status" value="1"/>
</dbReference>
<sequence>MKTVEYEKVWNRYCIGKKHSLDYKELLRNLGINVEQQSKPGQDCVARALNWEASELEQEKPRKWRLPSSPDGLSTEDYTLEALEGLVRKKISSSHPDLVKAFRSFDVDHTGYVPLDAFKSIINNFILPVPDRTFYELMSRFRFKTTDRISWEDFLQMFQRTAGIENGQTLPMRSNHRVNSVKAKDLYFSNDHILQKLHQHFQKAYPSLKQAFLVLDEGRNGRVSRKELRRIVDCMMFRITDEQFKELMIILDPEHTGFISYHQFLDLFEEKESVTGHKWLNNTRKPAKETPAVLSLDTVESILRDKITAHWKDLSKVLQSCDTKGSGVICKDQLARILQSYCPSVSEDHYHMIFDQYNYGSSDCIPFMQFLRDLGVSVSCAGDINGISTDILERNQFQEELRQFDHSDRMREIENQASKLIRKITVDEVLDKLKDCVTKHEFSIKESFLACNKQPNGKVTKKDFIKVLQDHELHLDEAQFNELTEKLGFTKEGLSYLDFVSLFEVPSGDGPGEKLHDSHNHRVNKTKFHYMTAEECLSQLLDKLREGYGVNSNRDGLITMHDFRRLLDSFMFIITQKEYERLLGLLGLNLLSTLNYTDFLNLLQRQENEDCPPWLNSLYRTFCEIDSDGNGIIQKKDLRNVLYRFSLPITKKEFDKLWSRYDPEGKGHLTHQEFLQKLGVNFASGDSGPSKRIIEDNHQALEKHYSSQQKIQQEMYEFHKHQTRALNIKDIEQQIKDKFREYYPDFAAAFNKMDKNKDGLITIDDFRQMLEDLNFHLDDDQFLNLLYRLKLRVHDNKLSYFDFLKMIDDGRASKYGQKQEMIAPLENVANLSPQKVLVKLKESIKNSQEELYKAFSSFDKDDTGTIKLFELHRILDSFCFKLTDKQFKYVLSKLTLNESNTIDWKSFLHNFSTFTTEPVSTWVQRVERATRPRSGQELTMEDIVTLIEEVITARYYSITKDLFTIDYAGINVISKEDFQEFFHKNFMLLTEEQFELLWNMLPLNPYGNLKYHDFLKMFSGEMPATPLQSSRNDNIDYSVKQGRTSVTRRPKTAPSALNKPPTPAQRPHTAAPRSAPMVNCEQVENKLRSKISKCWQDVHKAFREKDQKKEGEISPADFSAVLHQFNVDISEGELENLTVKYDVRNNGKFSYLDFLRTVTLETTPPKNALLQRMKLQKPRIPMDTGVYGPHFLDAMLRIQPRISNSWKPMRRTFQCFDETRTGYVNIHDFKQVLRKFGVNLSEDEFFYILGYFDKALKSKVSYNDFLSEFLK</sequence>
<feature type="domain" description="EF-hand" evidence="6">
    <location>
        <begin position="613"/>
        <end position="648"/>
    </location>
</feature>
<proteinExistence type="predicted"/>
<comment type="caution">
    <text evidence="7">The sequence shown here is derived from an EMBL/GenBank/DDBJ whole genome shotgun (WGS) entry which is preliminary data.</text>
</comment>
<dbReference type="InterPro" id="IPR002048">
    <property type="entry name" value="EF_hand_dom"/>
</dbReference>
<feature type="domain" description="EF-hand" evidence="6">
    <location>
        <begin position="309"/>
        <end position="344"/>
    </location>
</feature>
<dbReference type="GO" id="GO:0005654">
    <property type="term" value="C:nucleoplasm"/>
    <property type="evidence" value="ECO:0007669"/>
    <property type="project" value="TreeGrafter"/>
</dbReference>
<feature type="domain" description="EF-hand" evidence="6">
    <location>
        <begin position="741"/>
        <end position="776"/>
    </location>
</feature>
<dbReference type="SUPFAM" id="SSF47473">
    <property type="entry name" value="EF-hand"/>
    <property type="match status" value="6"/>
</dbReference>
<protein>
    <recommendedName>
        <fullName evidence="6">EF-hand domain-containing protein</fullName>
    </recommendedName>
</protein>
<feature type="domain" description="EF-hand" evidence="6">
    <location>
        <begin position="93"/>
        <end position="128"/>
    </location>
</feature>
<dbReference type="FunFam" id="1.10.238.10:FF:000243">
    <property type="entry name" value="EF-hand calcium binding domain 6"/>
    <property type="match status" value="1"/>
</dbReference>
<evidence type="ECO:0000313" key="8">
    <source>
        <dbReference type="Proteomes" id="UP000770717"/>
    </source>
</evidence>
<feature type="region of interest" description="Disordered" evidence="5">
    <location>
        <begin position="1041"/>
        <end position="1077"/>
    </location>
</feature>
<dbReference type="CDD" id="cd00051">
    <property type="entry name" value="EFh"/>
    <property type="match status" value="3"/>
</dbReference>
<dbReference type="PROSITE" id="PS50222">
    <property type="entry name" value="EF_HAND_2"/>
    <property type="match status" value="10"/>
</dbReference>
<dbReference type="FunFam" id="1.10.238.10:FF:000121">
    <property type="entry name" value="EF-hand calcium-binding domain-containing protein 6"/>
    <property type="match status" value="2"/>
</dbReference>
<dbReference type="InterPro" id="IPR015070">
    <property type="entry name" value="EF_hand_DJBP"/>
</dbReference>
<dbReference type="OrthoDB" id="26525at2759"/>
<dbReference type="SMART" id="SM00054">
    <property type="entry name" value="EFh"/>
    <property type="match status" value="10"/>
</dbReference>